<dbReference type="SUPFAM" id="SSF55347">
    <property type="entry name" value="Glyceraldehyde-3-phosphate dehydrogenase-like, C-terminal domain"/>
    <property type="match status" value="1"/>
</dbReference>
<evidence type="ECO:0000259" key="5">
    <source>
        <dbReference type="Pfam" id="PF22725"/>
    </source>
</evidence>
<evidence type="ECO:0000256" key="1">
    <source>
        <dbReference type="ARBA" id="ARBA00010928"/>
    </source>
</evidence>
<dbReference type="PANTHER" id="PTHR42840:SF3">
    <property type="entry name" value="BINDING ROSSMANN FOLD OXIDOREDUCTASE, PUTATIVE (AFU_ORTHOLOGUE AFUA_2G10240)-RELATED"/>
    <property type="match status" value="1"/>
</dbReference>
<evidence type="ECO:0000313" key="7">
    <source>
        <dbReference type="Proteomes" id="UP001500731"/>
    </source>
</evidence>
<reference evidence="7" key="1">
    <citation type="journal article" date="2019" name="Int. J. Syst. Evol. Microbiol.">
        <title>The Global Catalogue of Microorganisms (GCM) 10K type strain sequencing project: providing services to taxonomists for standard genome sequencing and annotation.</title>
        <authorList>
            <consortium name="The Broad Institute Genomics Platform"/>
            <consortium name="The Broad Institute Genome Sequencing Center for Infectious Disease"/>
            <person name="Wu L."/>
            <person name="Ma J."/>
        </authorList>
    </citation>
    <scope>NUCLEOTIDE SEQUENCE [LARGE SCALE GENOMIC DNA]</scope>
    <source>
        <strain evidence="7">JCM 17839</strain>
    </source>
</reference>
<organism evidence="6 7">
    <name type="scientific">Microbacterium panaciterrae</name>
    <dbReference type="NCBI Taxonomy" id="985759"/>
    <lineage>
        <taxon>Bacteria</taxon>
        <taxon>Bacillati</taxon>
        <taxon>Actinomycetota</taxon>
        <taxon>Actinomycetes</taxon>
        <taxon>Micrococcales</taxon>
        <taxon>Microbacteriaceae</taxon>
        <taxon>Microbacterium</taxon>
    </lineage>
</organism>
<gene>
    <name evidence="6" type="ORF">GCM10023171_36240</name>
</gene>
<evidence type="ECO:0000256" key="3">
    <source>
        <dbReference type="ARBA" id="ARBA00023027"/>
    </source>
</evidence>
<dbReference type="Proteomes" id="UP001500731">
    <property type="component" value="Unassembled WGS sequence"/>
</dbReference>
<keyword evidence="7" id="KW-1185">Reference proteome</keyword>
<keyword evidence="2" id="KW-0560">Oxidoreductase</keyword>
<dbReference type="InterPro" id="IPR055170">
    <property type="entry name" value="GFO_IDH_MocA-like_dom"/>
</dbReference>
<dbReference type="PANTHER" id="PTHR42840">
    <property type="entry name" value="NAD(P)-BINDING ROSSMANN-FOLD SUPERFAMILY PROTEIN-RELATED"/>
    <property type="match status" value="1"/>
</dbReference>
<dbReference type="EMBL" id="BAABGP010000026">
    <property type="protein sequence ID" value="GAA4491773.1"/>
    <property type="molecule type" value="Genomic_DNA"/>
</dbReference>
<evidence type="ECO:0000313" key="6">
    <source>
        <dbReference type="EMBL" id="GAA4491773.1"/>
    </source>
</evidence>
<dbReference type="Gene3D" id="3.40.50.720">
    <property type="entry name" value="NAD(P)-binding Rossmann-like Domain"/>
    <property type="match status" value="1"/>
</dbReference>
<comment type="similarity">
    <text evidence="1">Belongs to the Gfo/Idh/MocA family.</text>
</comment>
<dbReference type="InterPro" id="IPR000683">
    <property type="entry name" value="Gfo/Idh/MocA-like_OxRdtase_N"/>
</dbReference>
<protein>
    <submittedName>
        <fullName evidence="6">Gfo/Idh/MocA family oxidoreductase</fullName>
    </submittedName>
</protein>
<name>A0ABP8PUH3_9MICO</name>
<feature type="domain" description="Gfo/Idh/MocA-like oxidoreductase N-terminal" evidence="4">
    <location>
        <begin position="3"/>
        <end position="120"/>
    </location>
</feature>
<feature type="domain" description="GFO/IDH/MocA-like oxidoreductase" evidence="5">
    <location>
        <begin position="130"/>
        <end position="254"/>
    </location>
</feature>
<dbReference type="InterPro" id="IPR036291">
    <property type="entry name" value="NAD(P)-bd_dom_sf"/>
</dbReference>
<accession>A0ABP8PUH3</accession>
<dbReference type="SUPFAM" id="SSF51735">
    <property type="entry name" value="NAD(P)-binding Rossmann-fold domains"/>
    <property type="match status" value="1"/>
</dbReference>
<dbReference type="RefSeq" id="WP_345188893.1">
    <property type="nucleotide sequence ID" value="NZ_BAABGP010000026.1"/>
</dbReference>
<dbReference type="Pfam" id="PF01408">
    <property type="entry name" value="GFO_IDH_MocA"/>
    <property type="match status" value="1"/>
</dbReference>
<proteinExistence type="inferred from homology"/>
<comment type="caution">
    <text evidence="6">The sequence shown here is derived from an EMBL/GenBank/DDBJ whole genome shotgun (WGS) entry which is preliminary data.</text>
</comment>
<dbReference type="Gene3D" id="3.30.360.10">
    <property type="entry name" value="Dihydrodipicolinate Reductase, domain 2"/>
    <property type="match status" value="1"/>
</dbReference>
<evidence type="ECO:0000259" key="4">
    <source>
        <dbReference type="Pfam" id="PF01408"/>
    </source>
</evidence>
<sequence>MTRVAIAGSGVIAGDHVRALAALPGVEIAYVHGSDLGRAERLAALAPGAVATVDFTRILADPTVVAVDVCNATPAHAPFTIAAGAAGKHVHVEKPAALTLADFDRMVAATEGAGTTLMVGQTVRFQPAVAALAAAIADGAVGQPRLAHVSWYTGYVWPGGWRGWQLDRTRSGGHPVHNGTHLLDVAVWLLGRRPARVFARSFPSFAAGMPVHDSFQLIVRFDDDSLATLEISYSLAQPRDMFRRIVVAGTEGTVTHSTDDDPVLHAAGAATPLPSVEGAMGRQLAHWIDLVQGRAEPVVRTGQVRAALAAALAAQRSLDTGRPIDLREEEIA</sequence>
<keyword evidence="3" id="KW-0520">NAD</keyword>
<dbReference type="Pfam" id="PF22725">
    <property type="entry name" value="GFO_IDH_MocA_C3"/>
    <property type="match status" value="1"/>
</dbReference>
<evidence type="ECO:0000256" key="2">
    <source>
        <dbReference type="ARBA" id="ARBA00023002"/>
    </source>
</evidence>